<feature type="coiled-coil region" evidence="1">
    <location>
        <begin position="203"/>
        <end position="230"/>
    </location>
</feature>
<comment type="caution">
    <text evidence="2">The sequence shown here is derived from an EMBL/GenBank/DDBJ whole genome shotgun (WGS) entry which is preliminary data.</text>
</comment>
<keyword evidence="1" id="KW-0175">Coiled coil</keyword>
<dbReference type="Proteomes" id="UP001295423">
    <property type="component" value="Unassembled WGS sequence"/>
</dbReference>
<reference evidence="2" key="1">
    <citation type="submission" date="2023-08" db="EMBL/GenBank/DDBJ databases">
        <authorList>
            <person name="Audoor S."/>
            <person name="Bilcke G."/>
        </authorList>
    </citation>
    <scope>NUCLEOTIDE SEQUENCE</scope>
</reference>
<proteinExistence type="predicted"/>
<sequence>MQALQWILTTPVSVSMSRPAVQLIPFLGDEKAFNKPRTCICEKPECATISSRFRALGDIRGTYVRTPSGNKLKKMNKAERFRRHLCPQKTLRDVMTIDNRGKKKEAAATVRTRRQTEQDDGLPGRQIKFVSWHHLDPWYISQHGLDVKGNNYPLSKTSDDLQDVEKNSQLQVVTEEVVAAIPRTSRRVSPANKTDGSPSPETIAEMMKDHAKLKEKTQVLEDTIRFLNEAQGPILQQ</sequence>
<dbReference type="AlphaFoldDB" id="A0AAD2FIN1"/>
<evidence type="ECO:0000313" key="3">
    <source>
        <dbReference type="Proteomes" id="UP001295423"/>
    </source>
</evidence>
<protein>
    <submittedName>
        <fullName evidence="2">Uncharacterized protein</fullName>
    </submittedName>
</protein>
<evidence type="ECO:0000256" key="1">
    <source>
        <dbReference type="SAM" id="Coils"/>
    </source>
</evidence>
<keyword evidence="3" id="KW-1185">Reference proteome</keyword>
<accession>A0AAD2FIN1</accession>
<gene>
    <name evidence="2" type="ORF">CYCCA115_LOCUS3947</name>
</gene>
<name>A0AAD2FIN1_9STRA</name>
<organism evidence="2 3">
    <name type="scientific">Cylindrotheca closterium</name>
    <dbReference type="NCBI Taxonomy" id="2856"/>
    <lineage>
        <taxon>Eukaryota</taxon>
        <taxon>Sar</taxon>
        <taxon>Stramenopiles</taxon>
        <taxon>Ochrophyta</taxon>
        <taxon>Bacillariophyta</taxon>
        <taxon>Bacillariophyceae</taxon>
        <taxon>Bacillariophycidae</taxon>
        <taxon>Bacillariales</taxon>
        <taxon>Bacillariaceae</taxon>
        <taxon>Cylindrotheca</taxon>
    </lineage>
</organism>
<evidence type="ECO:0000313" key="2">
    <source>
        <dbReference type="EMBL" id="CAJ1934606.1"/>
    </source>
</evidence>
<dbReference type="EMBL" id="CAKOGP040000347">
    <property type="protein sequence ID" value="CAJ1934606.1"/>
    <property type="molecule type" value="Genomic_DNA"/>
</dbReference>